<dbReference type="AlphaFoldDB" id="A0A103XFS7"/>
<evidence type="ECO:0000313" key="10">
    <source>
        <dbReference type="EMBL" id="KVH89852.1"/>
    </source>
</evidence>
<evidence type="ECO:0000256" key="1">
    <source>
        <dbReference type="ARBA" id="ARBA00004651"/>
    </source>
</evidence>
<comment type="subcellular location">
    <subcellularLocation>
        <location evidence="1 8">Cell membrane</location>
        <topology evidence="1 8">Multi-pass membrane protein</topology>
    </subcellularLocation>
</comment>
<keyword evidence="11" id="KW-1185">Reference proteome</keyword>
<keyword evidence="6 8" id="KW-1133">Transmembrane helix</keyword>
<keyword evidence="5 8" id="KW-0812">Transmembrane</keyword>
<comment type="similarity">
    <text evidence="2 8">Belongs to the Casparian strip membrane proteins (CASP) family.</text>
</comment>
<dbReference type="OMA" id="FCHQVAA"/>
<evidence type="ECO:0000256" key="8">
    <source>
        <dbReference type="RuleBase" id="RU361233"/>
    </source>
</evidence>
<dbReference type="OrthoDB" id="1898688at2759"/>
<dbReference type="NCBIfam" id="TIGR01569">
    <property type="entry name" value="A_tha_TIGR01569"/>
    <property type="match status" value="1"/>
</dbReference>
<dbReference type="STRING" id="59895.A0A103XFS7"/>
<dbReference type="PANTHER" id="PTHR36488">
    <property type="entry name" value="CASP-LIKE PROTEIN 1U1"/>
    <property type="match status" value="1"/>
</dbReference>
<name>A0A103XFS7_CYNCS</name>
<evidence type="ECO:0000256" key="2">
    <source>
        <dbReference type="ARBA" id="ARBA00007651"/>
    </source>
</evidence>
<evidence type="ECO:0000259" key="9">
    <source>
        <dbReference type="Pfam" id="PF04535"/>
    </source>
</evidence>
<keyword evidence="4 8" id="KW-1003">Cell membrane</keyword>
<comment type="subunit">
    <text evidence="3 8">Homodimer and heterodimers.</text>
</comment>
<evidence type="ECO:0000256" key="3">
    <source>
        <dbReference type="ARBA" id="ARBA00011489"/>
    </source>
</evidence>
<comment type="caution">
    <text evidence="10">The sequence shown here is derived from an EMBL/GenBank/DDBJ whole genome shotgun (WGS) entry which is preliminary data.</text>
</comment>
<proteinExistence type="inferred from homology"/>
<feature type="transmembrane region" description="Helical" evidence="8">
    <location>
        <begin position="103"/>
        <end position="136"/>
    </location>
</feature>
<evidence type="ECO:0000256" key="7">
    <source>
        <dbReference type="ARBA" id="ARBA00023136"/>
    </source>
</evidence>
<reference evidence="10 11" key="1">
    <citation type="journal article" date="2016" name="Sci. Rep.">
        <title>The genome sequence of the outbreeding globe artichoke constructed de novo incorporating a phase-aware low-pass sequencing strategy of F1 progeny.</title>
        <authorList>
            <person name="Scaglione D."/>
            <person name="Reyes-Chin-Wo S."/>
            <person name="Acquadro A."/>
            <person name="Froenicke L."/>
            <person name="Portis E."/>
            <person name="Beitel C."/>
            <person name="Tirone M."/>
            <person name="Mauro R."/>
            <person name="Lo Monaco A."/>
            <person name="Mauromicale G."/>
            <person name="Faccioli P."/>
            <person name="Cattivelli L."/>
            <person name="Rieseberg L."/>
            <person name="Michelmore R."/>
            <person name="Lanteri S."/>
        </authorList>
    </citation>
    <scope>NUCLEOTIDE SEQUENCE [LARGE SCALE GENOMIC DNA]</scope>
    <source>
        <strain evidence="10">2C</strain>
    </source>
</reference>
<evidence type="ECO:0000256" key="5">
    <source>
        <dbReference type="ARBA" id="ARBA00022692"/>
    </source>
</evidence>
<dbReference type="Gramene" id="KVH89852">
    <property type="protein sequence ID" value="KVH89852"/>
    <property type="gene ID" value="Ccrd_008164"/>
</dbReference>
<feature type="transmembrane region" description="Helical" evidence="8">
    <location>
        <begin position="156"/>
        <end position="179"/>
    </location>
</feature>
<organism evidence="10 11">
    <name type="scientific">Cynara cardunculus var. scolymus</name>
    <name type="common">Globe artichoke</name>
    <name type="synonym">Cynara scolymus</name>
    <dbReference type="NCBI Taxonomy" id="59895"/>
    <lineage>
        <taxon>Eukaryota</taxon>
        <taxon>Viridiplantae</taxon>
        <taxon>Streptophyta</taxon>
        <taxon>Embryophyta</taxon>
        <taxon>Tracheophyta</taxon>
        <taxon>Spermatophyta</taxon>
        <taxon>Magnoliopsida</taxon>
        <taxon>eudicotyledons</taxon>
        <taxon>Gunneridae</taxon>
        <taxon>Pentapetalae</taxon>
        <taxon>asterids</taxon>
        <taxon>campanulids</taxon>
        <taxon>Asterales</taxon>
        <taxon>Asteraceae</taxon>
        <taxon>Carduoideae</taxon>
        <taxon>Cardueae</taxon>
        <taxon>Carduinae</taxon>
        <taxon>Cynara</taxon>
    </lineage>
</organism>
<feature type="domain" description="Casparian strip membrane protein" evidence="9">
    <location>
        <begin position="18"/>
        <end position="169"/>
    </location>
</feature>
<accession>A0A103XFS7</accession>
<feature type="transmembrane region" description="Helical" evidence="8">
    <location>
        <begin position="72"/>
        <end position="96"/>
    </location>
</feature>
<evidence type="ECO:0000313" key="11">
    <source>
        <dbReference type="Proteomes" id="UP000243975"/>
    </source>
</evidence>
<sequence length="185" mass="20053">MATEYKEVDNRRSSSTFNLKDLVVRFLALALTLIAAALVGLDKQTTTVAVTLVPSLPPLNVPVTAKWTHMSAFVYFVIANSISCFYAAISIILILATRGGHKYASLIITILDLVVVALLFSAVGAISSVGLIAFRGNSHVQWDKVCNVLDKFCHQIAIALFLSFAGCIAYFLLIVIGAVRLHKKL</sequence>
<gene>
    <name evidence="10" type="ORF">Ccrd_008164</name>
</gene>
<dbReference type="Pfam" id="PF04535">
    <property type="entry name" value="CASP_dom"/>
    <property type="match status" value="1"/>
</dbReference>
<protein>
    <recommendedName>
        <fullName evidence="8">CASP-like protein</fullName>
    </recommendedName>
</protein>
<dbReference type="PANTHER" id="PTHR36488:SF8">
    <property type="entry name" value="CASP-LIKE PROTEIN 1U1"/>
    <property type="match status" value="1"/>
</dbReference>
<dbReference type="InterPro" id="IPR044173">
    <property type="entry name" value="CASPL"/>
</dbReference>
<dbReference type="InterPro" id="IPR006459">
    <property type="entry name" value="CASP/CASPL"/>
</dbReference>
<feature type="transmembrane region" description="Helical" evidence="8">
    <location>
        <begin position="22"/>
        <end position="41"/>
    </location>
</feature>
<keyword evidence="7 8" id="KW-0472">Membrane</keyword>
<evidence type="ECO:0000256" key="6">
    <source>
        <dbReference type="ARBA" id="ARBA00022989"/>
    </source>
</evidence>
<evidence type="ECO:0000256" key="4">
    <source>
        <dbReference type="ARBA" id="ARBA00022475"/>
    </source>
</evidence>
<dbReference type="GO" id="GO:0005886">
    <property type="term" value="C:plasma membrane"/>
    <property type="evidence" value="ECO:0007669"/>
    <property type="project" value="UniProtKB-SubCell"/>
</dbReference>
<dbReference type="InterPro" id="IPR006702">
    <property type="entry name" value="CASP_dom"/>
</dbReference>
<dbReference type="EMBL" id="LEKV01005133">
    <property type="protein sequence ID" value="KVH89852.1"/>
    <property type="molecule type" value="Genomic_DNA"/>
</dbReference>
<dbReference type="Proteomes" id="UP000243975">
    <property type="component" value="Unassembled WGS sequence"/>
</dbReference>